<evidence type="ECO:0000313" key="1">
    <source>
        <dbReference type="EMBL" id="PHQ40439.1"/>
    </source>
</evidence>
<keyword evidence="2" id="KW-1185">Reference proteome</keyword>
<evidence type="ECO:0000313" key="2">
    <source>
        <dbReference type="Proteomes" id="UP000222824"/>
    </source>
</evidence>
<sequence>MDETKLNFEDTEVYVWAVVDVDTFEVIHIEVPLGRSDLDTLLFLKRVLKGCRGDPVVLVERRQWYNWALEDLDLCEPRRET</sequence>
<dbReference type="AlphaFoldDB" id="A0A2G1WNI6"/>
<dbReference type="PANTHER" id="PTHR39967:SF1">
    <property type="entry name" value="ISH14-TYPE TRANSPOSASE HSIRS44"/>
    <property type="match status" value="1"/>
</dbReference>
<protein>
    <submittedName>
        <fullName evidence="1">Uncharacterized protein</fullName>
    </submittedName>
</protein>
<organism evidence="1 2">
    <name type="scientific">Halorubrum persicum</name>
    <dbReference type="NCBI Taxonomy" id="1383844"/>
    <lineage>
        <taxon>Archaea</taxon>
        <taxon>Methanobacteriati</taxon>
        <taxon>Methanobacteriota</taxon>
        <taxon>Stenosarchaea group</taxon>
        <taxon>Halobacteria</taxon>
        <taxon>Halobacteriales</taxon>
        <taxon>Haloferacaceae</taxon>
        <taxon>Halorubrum</taxon>
    </lineage>
</organism>
<dbReference type="Proteomes" id="UP000222824">
    <property type="component" value="Unassembled WGS sequence"/>
</dbReference>
<accession>A0A2G1WNI6</accession>
<reference evidence="1 2" key="1">
    <citation type="journal article" date="2014" name="Front. Microbiol.">
        <title>Population and genomic analysis of the genus Halorubrum.</title>
        <authorList>
            <person name="Fullmer M.S."/>
            <person name="Soucy S.M."/>
            <person name="Swithers K.S."/>
            <person name="Makkay A.M."/>
            <person name="Wheeler R."/>
            <person name="Ventosa A."/>
            <person name="Gogarten J.P."/>
            <person name="Papke R.T."/>
        </authorList>
    </citation>
    <scope>NUCLEOTIDE SEQUENCE [LARGE SCALE GENOMIC DNA]</scope>
    <source>
        <strain evidence="1 2">C49</strain>
    </source>
</reference>
<dbReference type="OrthoDB" id="337240at2157"/>
<comment type="caution">
    <text evidence="1">The sequence shown here is derived from an EMBL/GenBank/DDBJ whole genome shotgun (WGS) entry which is preliminary data.</text>
</comment>
<proteinExistence type="predicted"/>
<dbReference type="EMBL" id="NHOA01000008">
    <property type="protein sequence ID" value="PHQ40439.1"/>
    <property type="molecule type" value="Genomic_DNA"/>
</dbReference>
<gene>
    <name evidence="1" type="ORF">DJ69_01280</name>
</gene>
<name>A0A2G1WNI6_9EURY</name>
<dbReference type="PANTHER" id="PTHR39967">
    <property type="match status" value="1"/>
</dbReference>